<comment type="caution">
    <text evidence="1">The sequence shown here is derived from an EMBL/GenBank/DDBJ whole genome shotgun (WGS) entry which is preliminary data.</text>
</comment>
<protein>
    <submittedName>
        <fullName evidence="1">Uncharacterized protein</fullName>
    </submittedName>
</protein>
<evidence type="ECO:0000313" key="1">
    <source>
        <dbReference type="EMBL" id="KAB2656282.1"/>
    </source>
</evidence>
<evidence type="ECO:0000313" key="2">
    <source>
        <dbReference type="Proteomes" id="UP000460650"/>
    </source>
</evidence>
<dbReference type="EMBL" id="WBVY01000004">
    <property type="protein sequence ID" value="KAB2656282.1"/>
    <property type="molecule type" value="Genomic_DNA"/>
</dbReference>
<accession>A0A7V7VT88</accession>
<dbReference type="AlphaFoldDB" id="A0A7V7VT88"/>
<organism evidence="1 2">
    <name type="scientific">Brucella tritici</name>
    <dbReference type="NCBI Taxonomy" id="94626"/>
    <lineage>
        <taxon>Bacteria</taxon>
        <taxon>Pseudomonadati</taxon>
        <taxon>Pseudomonadota</taxon>
        <taxon>Alphaproteobacteria</taxon>
        <taxon>Hyphomicrobiales</taxon>
        <taxon>Brucellaceae</taxon>
        <taxon>Brucella/Ochrobactrum group</taxon>
        <taxon>Brucella</taxon>
    </lineage>
</organism>
<proteinExistence type="predicted"/>
<dbReference type="RefSeq" id="WP_151647237.1">
    <property type="nucleotide sequence ID" value="NZ_WBVY01000004.1"/>
</dbReference>
<gene>
    <name evidence="1" type="ORF">F9K94_17435</name>
</gene>
<dbReference type="Proteomes" id="UP000460650">
    <property type="component" value="Unassembled WGS sequence"/>
</dbReference>
<name>A0A7V7VT88_9HYPH</name>
<reference evidence="1 2" key="1">
    <citation type="submission" date="2019-09" db="EMBL/GenBank/DDBJ databases">
        <title>Taxonomic organization of the family Brucellaceae based on a phylogenomic approach.</title>
        <authorList>
            <person name="Leclercq S."/>
            <person name="Cloeckaert A."/>
            <person name="Zygmunt M.S."/>
        </authorList>
    </citation>
    <scope>NUCLEOTIDE SEQUENCE [LARGE SCALE GENOMIC DNA]</scope>
    <source>
        <strain evidence="1 2">TA93</strain>
    </source>
</reference>
<sequence length="80" mass="9274">MATYSPQQYKDCEFNIEQWTDDDLHVDTLIGCSMNALVALGGYREAIVLRPERIIRVRHRARIIAEHIPDRLKPDNKKPA</sequence>